<dbReference type="STRING" id="51351.M4D1B2"/>
<dbReference type="EnsemblPlants" id="Bra010261.1">
    <property type="protein sequence ID" value="Bra010261.1-P"/>
    <property type="gene ID" value="Bra010261"/>
</dbReference>
<sequence>MSCSNQTIFPPFENDNGKADQEYCLGEYGVKKPRQHWITYLSAAFDQSLFIAENKDCVQEIWQQHYIVQWNARSMKPRRSEYTSVVNCYKQEIRTLTIRTAHHTDLIAATKEQRRQEVDVIEKWISEYYSFFKTRRARKVKEQNNH</sequence>
<dbReference type="eggNOG" id="KOG2183">
    <property type="taxonomic scope" value="Eukaryota"/>
</dbReference>
<name>M4D1B2_BRACM</name>
<dbReference type="Proteomes" id="UP000011750">
    <property type="component" value="Chromosome A08"/>
</dbReference>
<dbReference type="InParanoid" id="M4D1B2"/>
<dbReference type="Gramene" id="Bra010261.1">
    <property type="protein sequence ID" value="Bra010261.1-P"/>
    <property type="gene ID" value="Bra010261"/>
</dbReference>
<dbReference type="HOGENOM" id="CLU_1780063_0_0_1"/>
<dbReference type="AlphaFoldDB" id="M4D1B2"/>
<reference evidence="1 2" key="1">
    <citation type="journal article" date="2011" name="Nat. Genet.">
        <title>The genome of the mesopolyploid crop species Brassica rapa.</title>
        <authorList>
            <consortium name="Brassica rapa Genome Sequencing Project Consortium"/>
            <person name="Wang X."/>
            <person name="Wang H."/>
            <person name="Wang J."/>
            <person name="Sun R."/>
            <person name="Wu J."/>
            <person name="Liu S."/>
            <person name="Bai Y."/>
            <person name="Mun J.H."/>
            <person name="Bancroft I."/>
            <person name="Cheng F."/>
            <person name="Huang S."/>
            <person name="Li X."/>
            <person name="Hua W."/>
            <person name="Wang J."/>
            <person name="Wang X."/>
            <person name="Freeling M."/>
            <person name="Pires J.C."/>
            <person name="Paterson A.H."/>
            <person name="Chalhoub B."/>
            <person name="Wang B."/>
            <person name="Hayward A."/>
            <person name="Sharpe A.G."/>
            <person name="Park B.S."/>
            <person name="Weisshaar B."/>
            <person name="Liu B."/>
            <person name="Li B."/>
            <person name="Liu B."/>
            <person name="Tong C."/>
            <person name="Song C."/>
            <person name="Duran C."/>
            <person name="Peng C."/>
            <person name="Geng C."/>
            <person name="Koh C."/>
            <person name="Lin C."/>
            <person name="Edwards D."/>
            <person name="Mu D."/>
            <person name="Shen D."/>
            <person name="Soumpourou E."/>
            <person name="Li F."/>
            <person name="Fraser F."/>
            <person name="Conant G."/>
            <person name="Lassalle G."/>
            <person name="King G.J."/>
            <person name="Bonnema G."/>
            <person name="Tang H."/>
            <person name="Wang H."/>
            <person name="Belcram H."/>
            <person name="Zhou H."/>
            <person name="Hirakawa H."/>
            <person name="Abe H."/>
            <person name="Guo H."/>
            <person name="Wang H."/>
            <person name="Jin H."/>
            <person name="Parkin I.A."/>
            <person name="Batley J."/>
            <person name="Kim J.S."/>
            <person name="Just J."/>
            <person name="Li J."/>
            <person name="Xu J."/>
            <person name="Deng J."/>
            <person name="Kim J.A."/>
            <person name="Li J."/>
            <person name="Yu J."/>
            <person name="Meng J."/>
            <person name="Wang J."/>
            <person name="Min J."/>
            <person name="Poulain J."/>
            <person name="Wang J."/>
            <person name="Hatakeyama K."/>
            <person name="Wu K."/>
            <person name="Wang L."/>
            <person name="Fang L."/>
            <person name="Trick M."/>
            <person name="Links M.G."/>
            <person name="Zhao M."/>
            <person name="Jin M."/>
            <person name="Ramchiary N."/>
            <person name="Drou N."/>
            <person name="Berkman P.J."/>
            <person name="Cai Q."/>
            <person name="Huang Q."/>
            <person name="Li R."/>
            <person name="Tabata S."/>
            <person name="Cheng S."/>
            <person name="Zhang S."/>
            <person name="Zhang S."/>
            <person name="Huang S."/>
            <person name="Sato S."/>
            <person name="Sun S."/>
            <person name="Kwon S.J."/>
            <person name="Choi S.R."/>
            <person name="Lee T.H."/>
            <person name="Fan W."/>
            <person name="Zhao X."/>
            <person name="Tan X."/>
            <person name="Xu X."/>
            <person name="Wang Y."/>
            <person name="Qiu Y."/>
            <person name="Yin Y."/>
            <person name="Li Y."/>
            <person name="Du Y."/>
            <person name="Liao Y."/>
            <person name="Lim Y."/>
            <person name="Narusaka Y."/>
            <person name="Wang Y."/>
            <person name="Wang Z."/>
            <person name="Li Z."/>
            <person name="Wang Z."/>
            <person name="Xiong Z."/>
            <person name="Zhang Z."/>
        </authorList>
    </citation>
    <scope>NUCLEOTIDE SEQUENCE [LARGE SCALE GENOMIC DNA]</scope>
    <source>
        <strain evidence="1 2">cv. Chiifu-401-42</strain>
    </source>
</reference>
<organism evidence="1 2">
    <name type="scientific">Brassica campestris</name>
    <name type="common">Field mustard</name>
    <dbReference type="NCBI Taxonomy" id="3711"/>
    <lineage>
        <taxon>Eukaryota</taxon>
        <taxon>Viridiplantae</taxon>
        <taxon>Streptophyta</taxon>
        <taxon>Embryophyta</taxon>
        <taxon>Tracheophyta</taxon>
        <taxon>Spermatophyta</taxon>
        <taxon>Magnoliopsida</taxon>
        <taxon>eudicotyledons</taxon>
        <taxon>Gunneridae</taxon>
        <taxon>Pentapetalae</taxon>
        <taxon>rosids</taxon>
        <taxon>malvids</taxon>
        <taxon>Brassicales</taxon>
        <taxon>Brassicaceae</taxon>
        <taxon>Brassiceae</taxon>
        <taxon>Brassica</taxon>
    </lineage>
</organism>
<accession>M4D1B2</accession>
<reference evidence="1 2" key="2">
    <citation type="journal article" date="2018" name="Hortic Res">
        <title>Improved Brassica rapa reference genome by single-molecule sequencing and chromosome conformation capture technologies.</title>
        <authorList>
            <person name="Zhang L."/>
            <person name="Cai X."/>
            <person name="Wu J."/>
            <person name="Liu M."/>
            <person name="Grob S."/>
            <person name="Cheng F."/>
            <person name="Liang J."/>
            <person name="Cai C."/>
            <person name="Liu Z."/>
            <person name="Liu B."/>
            <person name="Wang F."/>
            <person name="Li S."/>
            <person name="Liu F."/>
            <person name="Li X."/>
            <person name="Cheng L."/>
            <person name="Yang W."/>
            <person name="Li M.H."/>
            <person name="Grossniklaus U."/>
            <person name="Zheng H."/>
            <person name="Wang X."/>
        </authorList>
    </citation>
    <scope>NUCLEOTIDE SEQUENCE [LARGE SCALE GENOMIC DNA]</scope>
    <source>
        <strain evidence="1 2">cv. Chiifu-401-42</strain>
    </source>
</reference>
<protein>
    <submittedName>
        <fullName evidence="1">Uncharacterized protein</fullName>
    </submittedName>
</protein>
<reference evidence="1" key="3">
    <citation type="submission" date="2023-03" db="UniProtKB">
        <authorList>
            <consortium name="EnsemblPlants"/>
        </authorList>
    </citation>
    <scope>IDENTIFICATION</scope>
    <source>
        <strain evidence="1">cv. Chiifu-401-42</strain>
    </source>
</reference>
<proteinExistence type="predicted"/>
<evidence type="ECO:0000313" key="1">
    <source>
        <dbReference type="EnsemblPlants" id="Bra010261.1-P"/>
    </source>
</evidence>
<evidence type="ECO:0000313" key="2">
    <source>
        <dbReference type="Proteomes" id="UP000011750"/>
    </source>
</evidence>
<keyword evidence="2" id="KW-1185">Reference proteome</keyword>